<evidence type="ECO:0000256" key="6">
    <source>
        <dbReference type="RuleBase" id="RU000384"/>
    </source>
</evidence>
<dbReference type="GO" id="GO:0004356">
    <property type="term" value="F:glutamine synthetase activity"/>
    <property type="evidence" value="ECO:0007669"/>
    <property type="project" value="InterPro"/>
</dbReference>
<dbReference type="GO" id="GO:0006542">
    <property type="term" value="P:glutamine biosynthetic process"/>
    <property type="evidence" value="ECO:0007669"/>
    <property type="project" value="InterPro"/>
</dbReference>
<dbReference type="SMART" id="SM01230">
    <property type="entry name" value="Gln-synt_C"/>
    <property type="match status" value="1"/>
</dbReference>
<dbReference type="PROSITE" id="PS51986">
    <property type="entry name" value="GS_BETA_GRASP"/>
    <property type="match status" value="1"/>
</dbReference>
<keyword evidence="10" id="KW-1185">Reference proteome</keyword>
<dbReference type="GO" id="GO:0042402">
    <property type="term" value="P:biogenic amine catabolic process"/>
    <property type="evidence" value="ECO:0007669"/>
    <property type="project" value="UniProtKB-ARBA"/>
</dbReference>
<dbReference type="KEGG" id="gai:IMCC3135_29805"/>
<dbReference type="PANTHER" id="PTHR43785">
    <property type="entry name" value="GAMMA-GLUTAMYLPUTRESCINE SYNTHETASE"/>
    <property type="match status" value="1"/>
</dbReference>
<feature type="domain" description="GS beta-grasp" evidence="7">
    <location>
        <begin position="17"/>
        <end position="112"/>
    </location>
</feature>
<evidence type="ECO:0000313" key="10">
    <source>
        <dbReference type="Proteomes" id="UP000250079"/>
    </source>
</evidence>
<evidence type="ECO:0000259" key="8">
    <source>
        <dbReference type="PROSITE" id="PS51987"/>
    </source>
</evidence>
<keyword evidence="2 9" id="KW-0436">Ligase</keyword>
<dbReference type="RefSeq" id="WP_088920837.1">
    <property type="nucleotide sequence ID" value="NZ_CP018632.1"/>
</dbReference>
<dbReference type="InterPro" id="IPR008146">
    <property type="entry name" value="Gln_synth_cat_dom"/>
</dbReference>
<dbReference type="InterPro" id="IPR008147">
    <property type="entry name" value="Gln_synt_N"/>
</dbReference>
<dbReference type="EMBL" id="CP018632">
    <property type="protein sequence ID" value="ASJ76010.1"/>
    <property type="molecule type" value="Genomic_DNA"/>
</dbReference>
<name>A0A2Z2P3J7_9GAMM</name>
<keyword evidence="4" id="KW-0067">ATP-binding</keyword>
<accession>A0A2Z2P3J7</accession>
<evidence type="ECO:0000313" key="9">
    <source>
        <dbReference type="EMBL" id="ASJ76010.1"/>
    </source>
</evidence>
<dbReference type="GO" id="GO:0006576">
    <property type="term" value="P:biogenic amine metabolic process"/>
    <property type="evidence" value="ECO:0007669"/>
    <property type="project" value="UniProtKB-ARBA"/>
</dbReference>
<sequence length="455" mass="50520">MPGNLTLDALKSAADDGTIDTVVVAMVDMQGRLLGKRFHVSNFLETAYKETHCCNYLLATDFEMATPDGYASTSWSAGYGDYIMKPDMSTLRRTPWAEGAAMVLCDVLDHKTHAEVPHSPRAMLKRQIERLKALGLNCIAATELEFFVYRETYEQAREKQYRDLTPISAYNEDYHILQTAREEGFMRPLRNQLYAAGVPVEGTKGEAEAGQAELNLRYSDALDMADTHSLAKHATKEIAWNTGCSVSFVAKPHEDLVGSSSHIHQSLRSDEGKPAFFDADAPHGMSTLMRQYLAGLLTYASDSTVFLAPYINSYKRFAKGTFAPTRIIWSIDNRTAGFRIVAPDSDNVRIECRIGGSDMNPYLALASQIAAGIAGIEQSLSLPPVYNGDAYGDTQTTEIPNNLRDATAALDGSSMLRSALGDEVVDHYVRAARWEQEEFDRIVTEYEIRRGFERS</sequence>
<evidence type="ECO:0000256" key="1">
    <source>
        <dbReference type="ARBA" id="ARBA00009897"/>
    </source>
</evidence>
<dbReference type="Pfam" id="PF00120">
    <property type="entry name" value="Gln-synt_C"/>
    <property type="match status" value="1"/>
</dbReference>
<dbReference type="Gene3D" id="3.10.20.70">
    <property type="entry name" value="Glutamine synthetase, N-terminal domain"/>
    <property type="match status" value="1"/>
</dbReference>
<comment type="similarity">
    <text evidence="1 5 6">Belongs to the glutamine synthetase family.</text>
</comment>
<dbReference type="PROSITE" id="PS51987">
    <property type="entry name" value="GS_CATALYTIC"/>
    <property type="match status" value="1"/>
</dbReference>
<evidence type="ECO:0000256" key="2">
    <source>
        <dbReference type="ARBA" id="ARBA00022598"/>
    </source>
</evidence>
<dbReference type="FunFam" id="3.30.590.10:FF:000005">
    <property type="entry name" value="Probable glutamine synthetase"/>
    <property type="match status" value="1"/>
</dbReference>
<dbReference type="PANTHER" id="PTHR43785:SF12">
    <property type="entry name" value="TYPE-1 GLUTAMINE SYNTHETASE 2"/>
    <property type="match status" value="1"/>
</dbReference>
<dbReference type="OrthoDB" id="9789509at2"/>
<evidence type="ECO:0000256" key="4">
    <source>
        <dbReference type="ARBA" id="ARBA00022840"/>
    </source>
</evidence>
<gene>
    <name evidence="9" type="primary">ipuC</name>
    <name evidence="9" type="ORF">IMCC3135_29805</name>
</gene>
<feature type="domain" description="GS catalytic" evidence="8">
    <location>
        <begin position="120"/>
        <end position="455"/>
    </location>
</feature>
<dbReference type="Proteomes" id="UP000250079">
    <property type="component" value="Chromosome"/>
</dbReference>
<evidence type="ECO:0000256" key="3">
    <source>
        <dbReference type="ARBA" id="ARBA00022741"/>
    </source>
</evidence>
<dbReference type="Gene3D" id="3.30.590.10">
    <property type="entry name" value="Glutamine synthetase/guanido kinase, catalytic domain"/>
    <property type="match status" value="1"/>
</dbReference>
<proteinExistence type="inferred from homology"/>
<dbReference type="SUPFAM" id="SSF55931">
    <property type="entry name" value="Glutamine synthetase/guanido kinase"/>
    <property type="match status" value="1"/>
</dbReference>
<dbReference type="SUPFAM" id="SSF54368">
    <property type="entry name" value="Glutamine synthetase, N-terminal domain"/>
    <property type="match status" value="1"/>
</dbReference>
<dbReference type="InterPro" id="IPR014746">
    <property type="entry name" value="Gln_synth/guanido_kin_cat_dom"/>
</dbReference>
<organism evidence="9 10">
    <name type="scientific">Granulosicoccus antarcticus IMCC3135</name>
    <dbReference type="NCBI Taxonomy" id="1192854"/>
    <lineage>
        <taxon>Bacteria</taxon>
        <taxon>Pseudomonadati</taxon>
        <taxon>Pseudomonadota</taxon>
        <taxon>Gammaproteobacteria</taxon>
        <taxon>Chromatiales</taxon>
        <taxon>Granulosicoccaceae</taxon>
        <taxon>Granulosicoccus</taxon>
    </lineage>
</organism>
<evidence type="ECO:0000259" key="7">
    <source>
        <dbReference type="PROSITE" id="PS51986"/>
    </source>
</evidence>
<keyword evidence="3" id="KW-0547">Nucleotide-binding</keyword>
<evidence type="ECO:0000256" key="5">
    <source>
        <dbReference type="PROSITE-ProRule" id="PRU01330"/>
    </source>
</evidence>
<dbReference type="EC" id="6.3.2.-" evidence="9"/>
<reference evidence="9 10" key="1">
    <citation type="submission" date="2016-12" db="EMBL/GenBank/DDBJ databases">
        <authorList>
            <person name="Song W.-J."/>
            <person name="Kurnit D.M."/>
        </authorList>
    </citation>
    <scope>NUCLEOTIDE SEQUENCE [LARGE SCALE GENOMIC DNA]</scope>
    <source>
        <strain evidence="9 10">IMCC3135</strain>
    </source>
</reference>
<dbReference type="AlphaFoldDB" id="A0A2Z2P3J7"/>
<protein>
    <submittedName>
        <fullName evidence="9">Glutamate--isopropylamine ligase</fullName>
        <ecNumber evidence="9">6.3.2.-</ecNumber>
    </submittedName>
</protein>
<dbReference type="InterPro" id="IPR036651">
    <property type="entry name" value="Gln_synt_N_sf"/>
</dbReference>
<dbReference type="GO" id="GO:0005524">
    <property type="term" value="F:ATP binding"/>
    <property type="evidence" value="ECO:0007669"/>
    <property type="project" value="UniProtKB-KW"/>
</dbReference>